<keyword evidence="3 8" id="KW-0812">Transmembrane</keyword>
<keyword evidence="6 8" id="KW-1133">Transmembrane helix</keyword>
<comment type="subcellular location">
    <subcellularLocation>
        <location evidence="1 8">Cell membrane</location>
        <topology evidence="1 8">Multi-pass membrane protein</topology>
    </subcellularLocation>
</comment>
<dbReference type="NCBIfam" id="TIGR01695">
    <property type="entry name" value="murJ_mviN"/>
    <property type="match status" value="1"/>
</dbReference>
<evidence type="ECO:0000256" key="4">
    <source>
        <dbReference type="ARBA" id="ARBA00022960"/>
    </source>
</evidence>
<keyword evidence="7 8" id="KW-0472">Membrane</keyword>
<keyword evidence="5 8" id="KW-0573">Peptidoglycan synthesis</keyword>
<feature type="transmembrane region" description="Helical" evidence="8">
    <location>
        <begin position="395"/>
        <end position="414"/>
    </location>
</feature>
<feature type="transmembrane region" description="Helical" evidence="8">
    <location>
        <begin position="147"/>
        <end position="167"/>
    </location>
</feature>
<feature type="transmembrane region" description="Helical" evidence="8">
    <location>
        <begin position="326"/>
        <end position="345"/>
    </location>
</feature>
<dbReference type="GO" id="GO:0008360">
    <property type="term" value="P:regulation of cell shape"/>
    <property type="evidence" value="ECO:0007669"/>
    <property type="project" value="UniProtKB-UniRule"/>
</dbReference>
<keyword evidence="4 8" id="KW-0133">Cell shape</keyword>
<dbReference type="PANTHER" id="PTHR47019:SF1">
    <property type="entry name" value="LIPID II FLIPPASE MURJ"/>
    <property type="match status" value="1"/>
</dbReference>
<keyword evidence="8 9" id="KW-0813">Transport</keyword>
<sequence length="537" mass="59757">MLSWSKIRGLLSRPQNSISSASLILAITFGLSAILGFLRSRFLYAHFFQCCVLDLDAYNAAFRLPDLIFKLLVTGALSASFIPVFSSYLHKKPQEAHRLASSVINLLFLVFLVASIIILIFTRPLSELIAKGFNGYQIDLMVNMTRILLVAQIFFLLSNFATGILQVKQNFLIPSLAPIVYNIFIILSIFTLVPAFGIYGPVYGAVVGAFFHLAIQIPLLRRHGFTYLPVADFHHSGVKEIFRLMLPRSLSLGLGEIENTVTLFFASTLAAGSLSLLNLSLQLMYLPSRIFSTTVGQASLPILSKNIAQNELEIFRDTVKKTILRSLFLALPVTALILVNRVAIVRLAFGAKQFPWSATLLTAKTLAYLTPAIVAQAIVQILVRSFYALHDTKTPLKISAFSLFFNVLSSYFFINFTNWGILGLAVSTSIGNLVQCFGLFFVFIRRVNGLGWGSTFSRLFQILFVSVISGFVSWFFLKAFDVFVFDTAHTFQVALVLAVSSVAGLFSYIFLSWIFKIKELSEFSSLFARISSIFTAR</sequence>
<evidence type="ECO:0000256" key="7">
    <source>
        <dbReference type="ARBA" id="ARBA00023136"/>
    </source>
</evidence>
<keyword evidence="2 8" id="KW-1003">Cell membrane</keyword>
<dbReference type="PRINTS" id="PR01806">
    <property type="entry name" value="VIRFACTRMVIN"/>
</dbReference>
<evidence type="ECO:0000256" key="9">
    <source>
        <dbReference type="PIRNR" id="PIRNR002869"/>
    </source>
</evidence>
<feature type="transmembrane region" description="Helical" evidence="8">
    <location>
        <begin position="67"/>
        <end position="90"/>
    </location>
</feature>
<dbReference type="Proteomes" id="UP000231407">
    <property type="component" value="Unassembled WGS sequence"/>
</dbReference>
<dbReference type="GO" id="GO:0071555">
    <property type="term" value="P:cell wall organization"/>
    <property type="evidence" value="ECO:0007669"/>
    <property type="project" value="UniProtKB-UniRule"/>
</dbReference>
<keyword evidence="8 9" id="KW-0961">Cell wall biogenesis/degradation</keyword>
<feature type="transmembrane region" description="Helical" evidence="8">
    <location>
        <begin position="489"/>
        <end position="515"/>
    </location>
</feature>
<feature type="transmembrane region" description="Helical" evidence="8">
    <location>
        <begin position="420"/>
        <end position="444"/>
    </location>
</feature>
<dbReference type="InterPro" id="IPR004268">
    <property type="entry name" value="MurJ"/>
</dbReference>
<comment type="caution">
    <text evidence="10">The sequence shown here is derived from an EMBL/GenBank/DDBJ whole genome shotgun (WGS) entry which is preliminary data.</text>
</comment>
<dbReference type="GO" id="GO:0009252">
    <property type="term" value="P:peptidoglycan biosynthetic process"/>
    <property type="evidence" value="ECO:0007669"/>
    <property type="project" value="UniProtKB-UniRule"/>
</dbReference>
<dbReference type="PIRSF" id="PIRSF002869">
    <property type="entry name" value="MviN"/>
    <property type="match status" value="1"/>
</dbReference>
<evidence type="ECO:0000256" key="5">
    <source>
        <dbReference type="ARBA" id="ARBA00022984"/>
    </source>
</evidence>
<dbReference type="GO" id="GO:0005886">
    <property type="term" value="C:plasma membrane"/>
    <property type="evidence" value="ECO:0007669"/>
    <property type="project" value="UniProtKB-SubCell"/>
</dbReference>
<dbReference type="EMBL" id="PEWA01000044">
    <property type="protein sequence ID" value="PIU73262.1"/>
    <property type="molecule type" value="Genomic_DNA"/>
</dbReference>
<protein>
    <recommendedName>
        <fullName evidence="8">Probable lipid II flippase MurJ</fullName>
    </recommendedName>
</protein>
<dbReference type="UniPathway" id="UPA00219"/>
<feature type="transmembrane region" description="Helical" evidence="8">
    <location>
        <begin position="456"/>
        <end position="477"/>
    </location>
</feature>
<evidence type="ECO:0000256" key="8">
    <source>
        <dbReference type="HAMAP-Rule" id="MF_02078"/>
    </source>
</evidence>
<dbReference type="AlphaFoldDB" id="A0A2M7ARL9"/>
<dbReference type="InterPro" id="IPR051050">
    <property type="entry name" value="Lipid_II_flippase_MurJ/MviN"/>
</dbReference>
<organism evidence="10 11">
    <name type="scientific">Candidatus Shapirobacteria bacterium CG06_land_8_20_14_3_00_40_12</name>
    <dbReference type="NCBI Taxonomy" id="1974881"/>
    <lineage>
        <taxon>Bacteria</taxon>
        <taxon>Candidatus Shapironibacteriota</taxon>
    </lineage>
</organism>
<evidence type="ECO:0000256" key="2">
    <source>
        <dbReference type="ARBA" id="ARBA00022475"/>
    </source>
</evidence>
<evidence type="ECO:0000256" key="3">
    <source>
        <dbReference type="ARBA" id="ARBA00022692"/>
    </source>
</evidence>
<feature type="transmembrane region" description="Helical" evidence="8">
    <location>
        <begin position="365"/>
        <end position="383"/>
    </location>
</feature>
<feature type="transmembrane region" description="Helical" evidence="8">
    <location>
        <begin position="179"/>
        <end position="196"/>
    </location>
</feature>
<comment type="pathway">
    <text evidence="8">Cell wall biogenesis; peptidoglycan biosynthesis.</text>
</comment>
<reference evidence="11" key="1">
    <citation type="submission" date="2017-09" db="EMBL/GenBank/DDBJ databases">
        <title>Depth-based differentiation of microbial function through sediment-hosted aquifers and enrichment of novel symbionts in the deep terrestrial subsurface.</title>
        <authorList>
            <person name="Probst A.J."/>
            <person name="Ladd B."/>
            <person name="Jarett J.K."/>
            <person name="Geller-Mcgrath D.E."/>
            <person name="Sieber C.M.K."/>
            <person name="Emerson J.B."/>
            <person name="Anantharaman K."/>
            <person name="Thomas B.C."/>
            <person name="Malmstrom R."/>
            <person name="Stieglmeier M."/>
            <person name="Klingl A."/>
            <person name="Woyke T."/>
            <person name="Ryan C.M."/>
            <person name="Banfield J.F."/>
        </authorList>
    </citation>
    <scope>NUCLEOTIDE SEQUENCE [LARGE SCALE GENOMIC DNA]</scope>
</reference>
<dbReference type="GO" id="GO:0015648">
    <property type="term" value="F:lipid-linked peptidoglycan transporter activity"/>
    <property type="evidence" value="ECO:0007669"/>
    <property type="project" value="UniProtKB-UniRule"/>
</dbReference>
<dbReference type="PANTHER" id="PTHR47019">
    <property type="entry name" value="LIPID II FLIPPASE MURJ"/>
    <property type="match status" value="1"/>
</dbReference>
<comment type="similarity">
    <text evidence="8 9">Belongs to the MurJ/MviN family.</text>
</comment>
<dbReference type="Pfam" id="PF03023">
    <property type="entry name" value="MurJ"/>
    <property type="match status" value="1"/>
</dbReference>
<dbReference type="HAMAP" id="MF_02078">
    <property type="entry name" value="MurJ_MviN"/>
    <property type="match status" value="1"/>
</dbReference>
<evidence type="ECO:0000313" key="11">
    <source>
        <dbReference type="Proteomes" id="UP000231407"/>
    </source>
</evidence>
<evidence type="ECO:0000256" key="1">
    <source>
        <dbReference type="ARBA" id="ARBA00004651"/>
    </source>
</evidence>
<evidence type="ECO:0000313" key="10">
    <source>
        <dbReference type="EMBL" id="PIU73262.1"/>
    </source>
</evidence>
<proteinExistence type="inferred from homology"/>
<feature type="transmembrane region" description="Helical" evidence="8">
    <location>
        <begin position="202"/>
        <end position="220"/>
    </location>
</feature>
<feature type="transmembrane region" description="Helical" evidence="8">
    <location>
        <begin position="102"/>
        <end position="121"/>
    </location>
</feature>
<dbReference type="CDD" id="cd13123">
    <property type="entry name" value="MATE_MurJ_like"/>
    <property type="match status" value="1"/>
</dbReference>
<accession>A0A2M7ARL9</accession>
<name>A0A2M7ARL9_9BACT</name>
<feature type="transmembrane region" description="Helical" evidence="8">
    <location>
        <begin position="21"/>
        <end position="38"/>
    </location>
</feature>
<comment type="function">
    <text evidence="8 9">Involved in peptidoglycan biosynthesis. Transports lipid-linked peptidoglycan precursors from the inner to the outer leaflet of the cytoplasmic membrane.</text>
</comment>
<evidence type="ECO:0000256" key="6">
    <source>
        <dbReference type="ARBA" id="ARBA00022989"/>
    </source>
</evidence>
<dbReference type="GO" id="GO:0034204">
    <property type="term" value="P:lipid translocation"/>
    <property type="evidence" value="ECO:0007669"/>
    <property type="project" value="TreeGrafter"/>
</dbReference>
<gene>
    <name evidence="10" type="primary">mviN</name>
    <name evidence="8" type="synonym">murJ</name>
    <name evidence="10" type="ORF">COS78_03300</name>
</gene>